<evidence type="ECO:0000313" key="3">
    <source>
        <dbReference type="Proteomes" id="UP001595904"/>
    </source>
</evidence>
<dbReference type="RefSeq" id="WP_380603668.1">
    <property type="nucleotide sequence ID" value="NZ_JBHSDU010000015.1"/>
</dbReference>
<dbReference type="Gene3D" id="3.40.630.30">
    <property type="match status" value="1"/>
</dbReference>
<proteinExistence type="predicted"/>
<dbReference type="PANTHER" id="PTHR43415:SF3">
    <property type="entry name" value="GNAT-FAMILY ACETYLTRANSFERASE"/>
    <property type="match status" value="1"/>
</dbReference>
<evidence type="ECO:0000313" key="2">
    <source>
        <dbReference type="EMBL" id="MFC4313391.1"/>
    </source>
</evidence>
<accession>A0ABV8T131</accession>
<dbReference type="PANTHER" id="PTHR43415">
    <property type="entry name" value="SPERMIDINE N(1)-ACETYLTRANSFERASE"/>
    <property type="match status" value="1"/>
</dbReference>
<gene>
    <name evidence="2" type="ORF">ACFPN2_30220</name>
</gene>
<dbReference type="InterPro" id="IPR016181">
    <property type="entry name" value="Acyl_CoA_acyltransferase"/>
</dbReference>
<dbReference type="SUPFAM" id="SSF55729">
    <property type="entry name" value="Acyl-CoA N-acyltransferases (Nat)"/>
    <property type="match status" value="1"/>
</dbReference>
<dbReference type="Proteomes" id="UP001595904">
    <property type="component" value="Unassembled WGS sequence"/>
</dbReference>
<organism evidence="2 3">
    <name type="scientific">Steroidobacter flavus</name>
    <dbReference type="NCBI Taxonomy" id="1842136"/>
    <lineage>
        <taxon>Bacteria</taxon>
        <taxon>Pseudomonadati</taxon>
        <taxon>Pseudomonadota</taxon>
        <taxon>Gammaproteobacteria</taxon>
        <taxon>Steroidobacterales</taxon>
        <taxon>Steroidobacteraceae</taxon>
        <taxon>Steroidobacter</taxon>
    </lineage>
</organism>
<reference evidence="3" key="1">
    <citation type="journal article" date="2019" name="Int. J. Syst. Evol. Microbiol.">
        <title>The Global Catalogue of Microorganisms (GCM) 10K type strain sequencing project: providing services to taxonomists for standard genome sequencing and annotation.</title>
        <authorList>
            <consortium name="The Broad Institute Genomics Platform"/>
            <consortium name="The Broad Institute Genome Sequencing Center for Infectious Disease"/>
            <person name="Wu L."/>
            <person name="Ma J."/>
        </authorList>
    </citation>
    <scope>NUCLEOTIDE SEQUENCE [LARGE SCALE GENOMIC DNA]</scope>
    <source>
        <strain evidence="3">CGMCC 1.10759</strain>
    </source>
</reference>
<keyword evidence="2" id="KW-0012">Acyltransferase</keyword>
<dbReference type="GO" id="GO:0016746">
    <property type="term" value="F:acyltransferase activity"/>
    <property type="evidence" value="ECO:0007669"/>
    <property type="project" value="UniProtKB-KW"/>
</dbReference>
<name>A0ABV8T131_9GAMM</name>
<feature type="domain" description="N-acetyltransferase" evidence="1">
    <location>
        <begin position="10"/>
        <end position="145"/>
    </location>
</feature>
<comment type="caution">
    <text evidence="2">The sequence shown here is derived from an EMBL/GenBank/DDBJ whole genome shotgun (WGS) entry which is preliminary data.</text>
</comment>
<dbReference type="InterPro" id="IPR000182">
    <property type="entry name" value="GNAT_dom"/>
</dbReference>
<protein>
    <submittedName>
        <fullName evidence="2">GNAT family N-acetyltransferase</fullName>
        <ecNumber evidence="2">2.3.-.-</ecNumber>
    </submittedName>
</protein>
<keyword evidence="3" id="KW-1185">Reference proteome</keyword>
<dbReference type="Pfam" id="PF13302">
    <property type="entry name" value="Acetyltransf_3"/>
    <property type="match status" value="1"/>
</dbReference>
<dbReference type="EMBL" id="JBHSDU010000015">
    <property type="protein sequence ID" value="MFC4313391.1"/>
    <property type="molecule type" value="Genomic_DNA"/>
</dbReference>
<keyword evidence="2" id="KW-0808">Transferase</keyword>
<evidence type="ECO:0000259" key="1">
    <source>
        <dbReference type="Pfam" id="PF13302"/>
    </source>
</evidence>
<sequence length="187" mass="21696">MYNPYVVGKRIYLRHPTAADVEGRWHEWLSDEETTRWLGVQYWPNCVENQREYYAKEVRSRGRLVLAIVDIESDRHIGIVSLSGIDWVHGFADIAIIIGEKEFRTGAYTIEAISLMLRTAFLRLNLRIVKGGYVASNEATQAIMAVFRFREVGRFKKLYWSNGAYADGVVCMLERDDWMRRNGLNAK</sequence>
<dbReference type="EC" id="2.3.-.-" evidence="2"/>